<dbReference type="EMBL" id="OU893333">
    <property type="protein sequence ID" value="CAG9789043.1"/>
    <property type="molecule type" value="Genomic_DNA"/>
</dbReference>
<protein>
    <recommendedName>
        <fullName evidence="7">RNA helicase</fullName>
    </recommendedName>
</protein>
<organism evidence="5 6">
    <name type="scientific">Diatraea saccharalis</name>
    <name type="common">sugarcane borer</name>
    <dbReference type="NCBI Taxonomy" id="40085"/>
    <lineage>
        <taxon>Eukaryota</taxon>
        <taxon>Metazoa</taxon>
        <taxon>Ecdysozoa</taxon>
        <taxon>Arthropoda</taxon>
        <taxon>Hexapoda</taxon>
        <taxon>Insecta</taxon>
        <taxon>Pterygota</taxon>
        <taxon>Neoptera</taxon>
        <taxon>Endopterygota</taxon>
        <taxon>Lepidoptera</taxon>
        <taxon>Glossata</taxon>
        <taxon>Ditrysia</taxon>
        <taxon>Pyraloidea</taxon>
        <taxon>Crambidae</taxon>
        <taxon>Crambinae</taxon>
        <taxon>Diatraea</taxon>
    </lineage>
</organism>
<dbReference type="CDD" id="cd18808">
    <property type="entry name" value="SF1_C_Upf1"/>
    <property type="match status" value="1"/>
</dbReference>
<dbReference type="InterPro" id="IPR041679">
    <property type="entry name" value="DNA2/NAM7-like_C"/>
</dbReference>
<accession>A0A9N9WCG6</accession>
<feature type="non-terminal residue" evidence="5">
    <location>
        <position position="1"/>
    </location>
</feature>
<dbReference type="Gene3D" id="3.40.50.300">
    <property type="entry name" value="P-loop containing nucleotide triphosphate hydrolases"/>
    <property type="match status" value="2"/>
</dbReference>
<proteinExistence type="predicted"/>
<dbReference type="PANTHER" id="PTHR45418:SF1">
    <property type="entry name" value="CANCER_TESTIS ANTIGEN 55"/>
    <property type="match status" value="1"/>
</dbReference>
<evidence type="ECO:0000313" key="5">
    <source>
        <dbReference type="EMBL" id="CAG9789043.1"/>
    </source>
</evidence>
<evidence type="ECO:0000259" key="3">
    <source>
        <dbReference type="Pfam" id="PF13086"/>
    </source>
</evidence>
<reference evidence="5" key="2">
    <citation type="submission" date="2022-10" db="EMBL/GenBank/DDBJ databases">
        <authorList>
            <consortium name="ENA_rothamsted_submissions"/>
            <consortium name="culmorum"/>
            <person name="King R."/>
        </authorList>
    </citation>
    <scope>NUCLEOTIDE SEQUENCE</scope>
</reference>
<dbReference type="AlphaFoldDB" id="A0A9N9WCG6"/>
<feature type="non-terminal residue" evidence="5">
    <location>
        <position position="268"/>
    </location>
</feature>
<sequence length="268" mass="30392">MRGRRPITHLLIDEAGQASEPASLVPTALLEPHGRLLLAGDPLQLGPCVISHYVQRRGLGTSLMERLTKMEMYQSGDPDYVVMLRNNFRSSDDIIALPNELFYNNQLRACAEQDPLTVICVLGERDHSRGVVFHGVLSREQRVGKSPSYFNTMELELVQKYVDALIKNHRVEQHDIGIVTPYIRQVYKTKAWLRESGYDRVEVGTVESFQGKEKRVVIISCVRAQNQLLAHDARYQLGFLVDDKRFNVALTRAKAKTIVIGNPLVLQR</sequence>
<name>A0A9N9WCG6_9NEOP</name>
<dbReference type="InterPro" id="IPR047187">
    <property type="entry name" value="SF1_C_Upf1"/>
</dbReference>
<evidence type="ECO:0000256" key="1">
    <source>
        <dbReference type="ARBA" id="ARBA00004496"/>
    </source>
</evidence>
<evidence type="ECO:0000259" key="4">
    <source>
        <dbReference type="Pfam" id="PF13087"/>
    </source>
</evidence>
<evidence type="ECO:0008006" key="7">
    <source>
        <dbReference type="Google" id="ProtNLM"/>
    </source>
</evidence>
<dbReference type="Pfam" id="PF13087">
    <property type="entry name" value="AAA_12"/>
    <property type="match status" value="1"/>
</dbReference>
<comment type="subcellular location">
    <subcellularLocation>
        <location evidence="1">Cytoplasm</location>
    </subcellularLocation>
</comment>
<dbReference type="Pfam" id="PF13086">
    <property type="entry name" value="AAA_11"/>
    <property type="match status" value="1"/>
</dbReference>
<feature type="domain" description="DNA2/NAM7 helicase helicase" evidence="3">
    <location>
        <begin position="7"/>
        <end position="51"/>
    </location>
</feature>
<reference evidence="5" key="1">
    <citation type="submission" date="2021-12" db="EMBL/GenBank/DDBJ databases">
        <authorList>
            <person name="King R."/>
        </authorList>
    </citation>
    <scope>NUCLEOTIDE SEQUENCE</scope>
</reference>
<evidence type="ECO:0000313" key="6">
    <source>
        <dbReference type="Proteomes" id="UP001153714"/>
    </source>
</evidence>
<dbReference type="InterPro" id="IPR041677">
    <property type="entry name" value="DNA2/NAM7_AAA_11"/>
</dbReference>
<dbReference type="OrthoDB" id="6513042at2759"/>
<dbReference type="SUPFAM" id="SSF52540">
    <property type="entry name" value="P-loop containing nucleoside triphosphate hydrolases"/>
    <property type="match status" value="1"/>
</dbReference>
<feature type="domain" description="DNA2/NAM7 helicase-like C-terminal" evidence="4">
    <location>
        <begin position="60"/>
        <end position="262"/>
    </location>
</feature>
<dbReference type="PANTHER" id="PTHR45418">
    <property type="entry name" value="CANCER/TESTIS ANTIGEN 55"/>
    <property type="match status" value="1"/>
</dbReference>
<keyword evidence="6" id="KW-1185">Reference proteome</keyword>
<keyword evidence="2" id="KW-0963">Cytoplasm</keyword>
<evidence type="ECO:0000256" key="2">
    <source>
        <dbReference type="ARBA" id="ARBA00022490"/>
    </source>
</evidence>
<dbReference type="GO" id="GO:0005737">
    <property type="term" value="C:cytoplasm"/>
    <property type="evidence" value="ECO:0007669"/>
    <property type="project" value="UniProtKB-SubCell"/>
</dbReference>
<gene>
    <name evidence="5" type="ORF">DIATSA_LOCUS6807</name>
</gene>
<dbReference type="GO" id="GO:0004386">
    <property type="term" value="F:helicase activity"/>
    <property type="evidence" value="ECO:0007669"/>
    <property type="project" value="InterPro"/>
</dbReference>
<dbReference type="InterPro" id="IPR027417">
    <property type="entry name" value="P-loop_NTPase"/>
</dbReference>
<dbReference type="Proteomes" id="UP001153714">
    <property type="component" value="Chromosome 2"/>
</dbReference>